<feature type="region of interest" description="Disordered" evidence="2">
    <location>
        <begin position="1"/>
        <end position="94"/>
    </location>
</feature>
<evidence type="ECO:0000313" key="4">
    <source>
        <dbReference type="Proteomes" id="UP000305067"/>
    </source>
</evidence>
<feature type="binding site" evidence="1">
    <location>
        <position position="239"/>
    </location>
    <ligand>
        <name>Zn(2+)</name>
        <dbReference type="ChEBI" id="CHEBI:29105"/>
    </ligand>
</feature>
<dbReference type="OrthoDB" id="8170117at2759"/>
<dbReference type="AlphaFoldDB" id="A0A5C3QL28"/>
<dbReference type="STRING" id="1884261.A0A5C3QL28"/>
<dbReference type="Proteomes" id="UP000305067">
    <property type="component" value="Unassembled WGS sequence"/>
</dbReference>
<feature type="compositionally biased region" description="Polar residues" evidence="2">
    <location>
        <begin position="85"/>
        <end position="94"/>
    </location>
</feature>
<feature type="compositionally biased region" description="Polar residues" evidence="2">
    <location>
        <begin position="50"/>
        <end position="68"/>
    </location>
</feature>
<keyword evidence="1" id="KW-0479">Metal-binding</keyword>
<proteinExistence type="predicted"/>
<dbReference type="Gene3D" id="1.20.140.30">
    <property type="entry name" value="MOB kinase activator"/>
    <property type="match status" value="1"/>
</dbReference>
<accession>A0A5C3QL28</accession>
<sequence>MGPFQRKPPGLPTPNPDRHNRETSPSPSRRPSATRPLDVSALENALPDSSHLSSQTLSRKASSQKSLNRQQQSRSVSPGGSPSRTQSATPQGSNGKPLYLCAPFVDAALVKGNYKKITKLPKYVDVNEWVAVNIFDFYSNLNDFFGVLLECCTQRSCPVMSAGIKVNYTYSQVGGSQKRVALSAPAYIDATMSYIQSLLSNPEVFPANSMQSFPKSFPSTVRHMYRELLRVFAHLYHAHYHHILQLRVEPHFNSLFAHFLAFGREYELLDEKDVKGKAGEVGVGRLWVEWRERGILE</sequence>
<dbReference type="SMART" id="SM01388">
    <property type="entry name" value="Mob1_phocein"/>
    <property type="match status" value="1"/>
</dbReference>
<name>A0A5C3QL28_9AGAR</name>
<feature type="binding site" evidence="1">
    <location>
        <position position="234"/>
    </location>
    <ligand>
        <name>Zn(2+)</name>
        <dbReference type="ChEBI" id="CHEBI:29105"/>
    </ligand>
</feature>
<feature type="compositionally biased region" description="Low complexity" evidence="2">
    <location>
        <begin position="23"/>
        <end position="36"/>
    </location>
</feature>
<keyword evidence="1" id="KW-0862">Zinc</keyword>
<dbReference type="InterPro" id="IPR005301">
    <property type="entry name" value="MOB_kinase_act_fam"/>
</dbReference>
<feature type="compositionally biased region" description="Low complexity" evidence="2">
    <location>
        <begin position="69"/>
        <end position="84"/>
    </location>
</feature>
<evidence type="ECO:0000256" key="2">
    <source>
        <dbReference type="SAM" id="MobiDB-lite"/>
    </source>
</evidence>
<keyword evidence="4" id="KW-1185">Reference proteome</keyword>
<reference evidence="3 4" key="1">
    <citation type="journal article" date="2019" name="Nat. Ecol. Evol.">
        <title>Megaphylogeny resolves global patterns of mushroom evolution.</title>
        <authorList>
            <person name="Varga T."/>
            <person name="Krizsan K."/>
            <person name="Foldi C."/>
            <person name="Dima B."/>
            <person name="Sanchez-Garcia M."/>
            <person name="Sanchez-Ramirez S."/>
            <person name="Szollosi G.J."/>
            <person name="Szarkandi J.G."/>
            <person name="Papp V."/>
            <person name="Albert L."/>
            <person name="Andreopoulos W."/>
            <person name="Angelini C."/>
            <person name="Antonin V."/>
            <person name="Barry K.W."/>
            <person name="Bougher N.L."/>
            <person name="Buchanan P."/>
            <person name="Buyck B."/>
            <person name="Bense V."/>
            <person name="Catcheside P."/>
            <person name="Chovatia M."/>
            <person name="Cooper J."/>
            <person name="Damon W."/>
            <person name="Desjardin D."/>
            <person name="Finy P."/>
            <person name="Geml J."/>
            <person name="Haridas S."/>
            <person name="Hughes K."/>
            <person name="Justo A."/>
            <person name="Karasinski D."/>
            <person name="Kautmanova I."/>
            <person name="Kiss B."/>
            <person name="Kocsube S."/>
            <person name="Kotiranta H."/>
            <person name="LaButti K.M."/>
            <person name="Lechner B.E."/>
            <person name="Liimatainen K."/>
            <person name="Lipzen A."/>
            <person name="Lukacs Z."/>
            <person name="Mihaltcheva S."/>
            <person name="Morgado L.N."/>
            <person name="Niskanen T."/>
            <person name="Noordeloos M.E."/>
            <person name="Ohm R.A."/>
            <person name="Ortiz-Santana B."/>
            <person name="Ovrebo C."/>
            <person name="Racz N."/>
            <person name="Riley R."/>
            <person name="Savchenko A."/>
            <person name="Shiryaev A."/>
            <person name="Soop K."/>
            <person name="Spirin V."/>
            <person name="Szebenyi C."/>
            <person name="Tomsovsky M."/>
            <person name="Tulloss R.E."/>
            <person name="Uehling J."/>
            <person name="Grigoriev I.V."/>
            <person name="Vagvolgyi C."/>
            <person name="Papp T."/>
            <person name="Martin F.M."/>
            <person name="Miettinen O."/>
            <person name="Hibbett D.S."/>
            <person name="Nagy L.G."/>
        </authorList>
    </citation>
    <scope>NUCLEOTIDE SEQUENCE [LARGE SCALE GENOMIC DNA]</scope>
    <source>
        <strain evidence="3 4">CBS 309.79</strain>
    </source>
</reference>
<evidence type="ECO:0000313" key="3">
    <source>
        <dbReference type="EMBL" id="TFL02646.1"/>
    </source>
</evidence>
<organism evidence="3 4">
    <name type="scientific">Pterulicium gracile</name>
    <dbReference type="NCBI Taxonomy" id="1884261"/>
    <lineage>
        <taxon>Eukaryota</taxon>
        <taxon>Fungi</taxon>
        <taxon>Dikarya</taxon>
        <taxon>Basidiomycota</taxon>
        <taxon>Agaricomycotina</taxon>
        <taxon>Agaricomycetes</taxon>
        <taxon>Agaricomycetidae</taxon>
        <taxon>Agaricales</taxon>
        <taxon>Pleurotineae</taxon>
        <taxon>Pterulaceae</taxon>
        <taxon>Pterulicium</taxon>
    </lineage>
</organism>
<dbReference type="SUPFAM" id="SSF101152">
    <property type="entry name" value="Mob1/phocein"/>
    <property type="match status" value="1"/>
</dbReference>
<dbReference type="EMBL" id="ML178822">
    <property type="protein sequence ID" value="TFL02646.1"/>
    <property type="molecule type" value="Genomic_DNA"/>
</dbReference>
<dbReference type="PANTHER" id="PTHR22599">
    <property type="entry name" value="MPS ONE BINDER KINASE ACTIVATOR-LIKE MOB"/>
    <property type="match status" value="1"/>
</dbReference>
<dbReference type="Pfam" id="PF03637">
    <property type="entry name" value="Mob1_phocein"/>
    <property type="match status" value="1"/>
</dbReference>
<feature type="binding site" evidence="1">
    <location>
        <position position="157"/>
    </location>
    <ligand>
        <name>Zn(2+)</name>
        <dbReference type="ChEBI" id="CHEBI:29105"/>
    </ligand>
</feature>
<dbReference type="InterPro" id="IPR036703">
    <property type="entry name" value="MOB_kinase_act_sf"/>
</dbReference>
<gene>
    <name evidence="3" type="ORF">BDV98DRAFT_566168</name>
</gene>
<feature type="binding site" evidence="1">
    <location>
        <position position="152"/>
    </location>
    <ligand>
        <name>Zn(2+)</name>
        <dbReference type="ChEBI" id="CHEBI:29105"/>
    </ligand>
</feature>
<evidence type="ECO:0000256" key="1">
    <source>
        <dbReference type="PIRSR" id="PIRSR605301-1"/>
    </source>
</evidence>
<protein>
    <submittedName>
        <fullName evidence="3">Mob1/phocein</fullName>
    </submittedName>
</protein>